<keyword evidence="2" id="KW-1185">Reference proteome</keyword>
<dbReference type="Proteomes" id="UP001597045">
    <property type="component" value="Unassembled WGS sequence"/>
</dbReference>
<dbReference type="InterPro" id="IPR015421">
    <property type="entry name" value="PyrdxlP-dep_Trfase_major"/>
</dbReference>
<dbReference type="Gene3D" id="3.40.640.10">
    <property type="entry name" value="Type I PLP-dependent aspartate aminotransferase-like (Major domain)"/>
    <property type="match status" value="1"/>
</dbReference>
<evidence type="ECO:0008006" key="3">
    <source>
        <dbReference type="Google" id="ProtNLM"/>
    </source>
</evidence>
<organism evidence="1 2">
    <name type="scientific">Kibdelosporangium lantanae</name>
    <dbReference type="NCBI Taxonomy" id="1497396"/>
    <lineage>
        <taxon>Bacteria</taxon>
        <taxon>Bacillati</taxon>
        <taxon>Actinomycetota</taxon>
        <taxon>Actinomycetes</taxon>
        <taxon>Pseudonocardiales</taxon>
        <taxon>Pseudonocardiaceae</taxon>
        <taxon>Kibdelosporangium</taxon>
    </lineage>
</organism>
<reference evidence="2" key="1">
    <citation type="journal article" date="2019" name="Int. J. Syst. Evol. Microbiol.">
        <title>The Global Catalogue of Microorganisms (GCM) 10K type strain sequencing project: providing services to taxonomists for standard genome sequencing and annotation.</title>
        <authorList>
            <consortium name="The Broad Institute Genomics Platform"/>
            <consortium name="The Broad Institute Genome Sequencing Center for Infectious Disease"/>
            <person name="Wu L."/>
            <person name="Ma J."/>
        </authorList>
    </citation>
    <scope>NUCLEOTIDE SEQUENCE [LARGE SCALE GENOMIC DNA]</scope>
    <source>
        <strain evidence="2">JCM 31486</strain>
    </source>
</reference>
<accession>A0ABW3MJA8</accession>
<comment type="caution">
    <text evidence="1">The sequence shown here is derived from an EMBL/GenBank/DDBJ whole genome shotgun (WGS) entry which is preliminary data.</text>
</comment>
<dbReference type="SUPFAM" id="SSF53383">
    <property type="entry name" value="PLP-dependent transferases"/>
    <property type="match status" value="1"/>
</dbReference>
<feature type="non-terminal residue" evidence="1">
    <location>
        <position position="1"/>
    </location>
</feature>
<evidence type="ECO:0000313" key="2">
    <source>
        <dbReference type="Proteomes" id="UP001597045"/>
    </source>
</evidence>
<dbReference type="EMBL" id="JBHTIS010002862">
    <property type="protein sequence ID" value="MFD1050471.1"/>
    <property type="molecule type" value="Genomic_DNA"/>
</dbReference>
<dbReference type="InterPro" id="IPR015424">
    <property type="entry name" value="PyrdxlP-dep_Trfase"/>
</dbReference>
<name>A0ABW3MJA8_9PSEU</name>
<dbReference type="InterPro" id="IPR051446">
    <property type="entry name" value="HTH_trans_reg/aminotransferase"/>
</dbReference>
<evidence type="ECO:0000313" key="1">
    <source>
        <dbReference type="EMBL" id="MFD1050471.1"/>
    </source>
</evidence>
<gene>
    <name evidence="1" type="ORF">ACFQ1S_35575</name>
</gene>
<dbReference type="PANTHER" id="PTHR46577:SF1">
    <property type="entry name" value="HTH-TYPE TRANSCRIPTIONAL REGULATORY PROTEIN GABR"/>
    <property type="match status" value="1"/>
</dbReference>
<sequence length="175" mass="19207">WHSARPMQAALAEFIDEGLLARHIRRTRSEYQTRHDRIAEALRTSFSDILEPVPAAAGLHMAAYFVDDRDDIHVRRRAREAGVGLYALTPFRHSGPGRTGLVIGYGAIPSAQIAGVSAVVSLLSTKTMYLSAKRFGRVFVWQITSTECLTSGPWPGRTWTCPRWASSAGSPASTP</sequence>
<dbReference type="PANTHER" id="PTHR46577">
    <property type="entry name" value="HTH-TYPE TRANSCRIPTIONAL REGULATORY PROTEIN GABR"/>
    <property type="match status" value="1"/>
</dbReference>
<protein>
    <recommendedName>
        <fullName evidence="3">GntR family transcriptional regulator</fullName>
    </recommendedName>
</protein>
<proteinExistence type="predicted"/>